<dbReference type="AlphaFoldDB" id="A0A0A9HI21"/>
<accession>A0A0A9HI21</accession>
<reference evidence="1" key="2">
    <citation type="journal article" date="2015" name="Data Brief">
        <title>Shoot transcriptome of the giant reed, Arundo donax.</title>
        <authorList>
            <person name="Barrero R.A."/>
            <person name="Guerrero F.D."/>
            <person name="Moolhuijzen P."/>
            <person name="Goolsby J.A."/>
            <person name="Tidwell J."/>
            <person name="Bellgard S.E."/>
            <person name="Bellgard M.I."/>
        </authorList>
    </citation>
    <scope>NUCLEOTIDE SEQUENCE</scope>
    <source>
        <tissue evidence="1">Shoot tissue taken approximately 20 cm above the soil surface</tissue>
    </source>
</reference>
<reference evidence="1" key="1">
    <citation type="submission" date="2014-09" db="EMBL/GenBank/DDBJ databases">
        <authorList>
            <person name="Magalhaes I.L.F."/>
            <person name="Oliveira U."/>
            <person name="Santos F.R."/>
            <person name="Vidigal T.H.D.A."/>
            <person name="Brescovit A.D."/>
            <person name="Santos A.J."/>
        </authorList>
    </citation>
    <scope>NUCLEOTIDE SEQUENCE</scope>
    <source>
        <tissue evidence="1">Shoot tissue taken approximately 20 cm above the soil surface</tissue>
    </source>
</reference>
<dbReference type="EMBL" id="GBRH01162432">
    <property type="protein sequence ID" value="JAE35464.1"/>
    <property type="molecule type" value="Transcribed_RNA"/>
</dbReference>
<sequence>MKFSDIRWILGSPYPDPISDQGIRYPTPYPGKKSQISEITLFDGYLNPFGQADSGNYPAHFHPYIPGNINIL</sequence>
<evidence type="ECO:0000313" key="1">
    <source>
        <dbReference type="EMBL" id="JAE35464.1"/>
    </source>
</evidence>
<protein>
    <submittedName>
        <fullName evidence="1">Uncharacterized protein</fullName>
    </submittedName>
</protein>
<proteinExistence type="predicted"/>
<name>A0A0A9HI21_ARUDO</name>
<organism evidence="1">
    <name type="scientific">Arundo donax</name>
    <name type="common">Giant reed</name>
    <name type="synonym">Donax arundinaceus</name>
    <dbReference type="NCBI Taxonomy" id="35708"/>
    <lineage>
        <taxon>Eukaryota</taxon>
        <taxon>Viridiplantae</taxon>
        <taxon>Streptophyta</taxon>
        <taxon>Embryophyta</taxon>
        <taxon>Tracheophyta</taxon>
        <taxon>Spermatophyta</taxon>
        <taxon>Magnoliopsida</taxon>
        <taxon>Liliopsida</taxon>
        <taxon>Poales</taxon>
        <taxon>Poaceae</taxon>
        <taxon>PACMAD clade</taxon>
        <taxon>Arundinoideae</taxon>
        <taxon>Arundineae</taxon>
        <taxon>Arundo</taxon>
    </lineage>
</organism>